<dbReference type="RefSeq" id="WP_012859596.1">
    <property type="nucleotide sequence ID" value="NC_013517.1"/>
</dbReference>
<evidence type="ECO:0000313" key="3">
    <source>
        <dbReference type="EMBL" id="ACZ06996.1"/>
    </source>
</evidence>
<proteinExistence type="predicted"/>
<organism evidence="3 4">
    <name type="scientific">Sebaldella termitidis (strain ATCC 33386 / NCTC 11300)</name>
    <dbReference type="NCBI Taxonomy" id="526218"/>
    <lineage>
        <taxon>Bacteria</taxon>
        <taxon>Fusobacteriati</taxon>
        <taxon>Fusobacteriota</taxon>
        <taxon>Fusobacteriia</taxon>
        <taxon>Fusobacteriales</taxon>
        <taxon>Leptotrichiaceae</taxon>
        <taxon>Sebaldella</taxon>
    </lineage>
</organism>
<dbReference type="HOGENOM" id="CLU_2233272_0_0_0"/>
<dbReference type="STRING" id="526218.Sterm_0111"/>
<reference evidence="4" key="1">
    <citation type="submission" date="2009-09" db="EMBL/GenBank/DDBJ databases">
        <title>The complete chromosome of Sebaldella termitidis ATCC 33386.</title>
        <authorList>
            <consortium name="US DOE Joint Genome Institute (JGI-PGF)"/>
            <person name="Lucas S."/>
            <person name="Copeland A."/>
            <person name="Lapidus A."/>
            <person name="Glavina del Rio T."/>
            <person name="Dalin E."/>
            <person name="Tice H."/>
            <person name="Bruce D."/>
            <person name="Goodwin L."/>
            <person name="Pitluck S."/>
            <person name="Kyrpides N."/>
            <person name="Mavromatis K."/>
            <person name="Ivanova N."/>
            <person name="Mikhailova N."/>
            <person name="Sims D."/>
            <person name="Meincke L."/>
            <person name="Brettin T."/>
            <person name="Detter J.C."/>
            <person name="Han C."/>
            <person name="Larimer F."/>
            <person name="Land M."/>
            <person name="Hauser L."/>
            <person name="Markowitz V."/>
            <person name="Cheng J.F."/>
            <person name="Hugenholtz P."/>
            <person name="Woyke T."/>
            <person name="Wu D."/>
            <person name="Eisen J.A."/>
        </authorList>
    </citation>
    <scope>NUCLEOTIDE SEQUENCE [LARGE SCALE GENOMIC DNA]</scope>
    <source>
        <strain evidence="4">ATCC 33386 / NCTC 11300</strain>
    </source>
</reference>
<dbReference type="SUPFAM" id="SSF50044">
    <property type="entry name" value="SH3-domain"/>
    <property type="match status" value="1"/>
</dbReference>
<gene>
    <name evidence="3" type="ordered locus">Sterm_0111</name>
</gene>
<keyword evidence="1" id="KW-0728">SH3 domain</keyword>
<evidence type="ECO:0000313" key="4">
    <source>
        <dbReference type="Proteomes" id="UP000000845"/>
    </source>
</evidence>
<sequence length="105" mass="12156">MKVKVNKKHVSEGNFPLFKAGSTILLKDECNEFFAWYSCEIEGYSTYIHEDYFENGKLTADYNPTELDAESGDILEVLLIKNNWLYCRTQNESYGWIPGDNVKTI</sequence>
<accession>D1AJT9</accession>
<dbReference type="Proteomes" id="UP000000845">
    <property type="component" value="Chromosome"/>
</dbReference>
<feature type="domain" description="SH3" evidence="2">
    <location>
        <begin position="51"/>
        <end position="105"/>
    </location>
</feature>
<name>D1AJT9_SEBTE</name>
<keyword evidence="4" id="KW-1185">Reference proteome</keyword>
<dbReference type="InterPro" id="IPR001452">
    <property type="entry name" value="SH3_domain"/>
</dbReference>
<evidence type="ECO:0000256" key="1">
    <source>
        <dbReference type="ARBA" id="ARBA00022443"/>
    </source>
</evidence>
<dbReference type="KEGG" id="str:Sterm_0111"/>
<dbReference type="AlphaFoldDB" id="D1AJT9"/>
<reference evidence="3 4" key="2">
    <citation type="journal article" date="2010" name="Stand. Genomic Sci.">
        <title>Complete genome sequence of Sebaldella termitidis type strain (NCTC 11300).</title>
        <authorList>
            <person name="Harmon-Smith M."/>
            <person name="Celia L."/>
            <person name="Chertkov O."/>
            <person name="Lapidus A."/>
            <person name="Copeland A."/>
            <person name="Glavina Del Rio T."/>
            <person name="Nolan M."/>
            <person name="Lucas S."/>
            <person name="Tice H."/>
            <person name="Cheng J.F."/>
            <person name="Han C."/>
            <person name="Detter J.C."/>
            <person name="Bruce D."/>
            <person name="Goodwin L."/>
            <person name="Pitluck S."/>
            <person name="Pati A."/>
            <person name="Liolios K."/>
            <person name="Ivanova N."/>
            <person name="Mavromatis K."/>
            <person name="Mikhailova N."/>
            <person name="Chen A."/>
            <person name="Palaniappan K."/>
            <person name="Land M."/>
            <person name="Hauser L."/>
            <person name="Chang Y.J."/>
            <person name="Jeffries C.D."/>
            <person name="Brettin T."/>
            <person name="Goker M."/>
            <person name="Beck B."/>
            <person name="Bristow J."/>
            <person name="Eisen J.A."/>
            <person name="Markowitz V."/>
            <person name="Hugenholtz P."/>
            <person name="Kyrpides N.C."/>
            <person name="Klenk H.P."/>
            <person name="Chen F."/>
        </authorList>
    </citation>
    <scope>NUCLEOTIDE SEQUENCE [LARGE SCALE GENOMIC DNA]</scope>
    <source>
        <strain evidence="4">ATCC 33386 / NCTC 11300</strain>
    </source>
</reference>
<dbReference type="Gene3D" id="2.30.30.40">
    <property type="entry name" value="SH3 Domains"/>
    <property type="match status" value="1"/>
</dbReference>
<dbReference type="InterPro" id="IPR036028">
    <property type="entry name" value="SH3-like_dom_sf"/>
</dbReference>
<dbReference type="Pfam" id="PF07653">
    <property type="entry name" value="SH3_2"/>
    <property type="match status" value="1"/>
</dbReference>
<protein>
    <submittedName>
        <fullName evidence="3">Variant SH3 domain protein</fullName>
    </submittedName>
</protein>
<evidence type="ECO:0000259" key="2">
    <source>
        <dbReference type="PROSITE" id="PS50002"/>
    </source>
</evidence>
<dbReference type="PROSITE" id="PS50002">
    <property type="entry name" value="SH3"/>
    <property type="match status" value="1"/>
</dbReference>
<dbReference type="EMBL" id="CP001739">
    <property type="protein sequence ID" value="ACZ06996.1"/>
    <property type="molecule type" value="Genomic_DNA"/>
</dbReference>